<evidence type="ECO:0000313" key="2">
    <source>
        <dbReference type="EnsemblMetazoa" id="XP_050515613.1"/>
    </source>
</evidence>
<dbReference type="EnsemblMetazoa" id="XM_050659656.1">
    <property type="protein sequence ID" value="XP_050515613.1"/>
    <property type="gene ID" value="LOC114335411"/>
</dbReference>
<organism evidence="2 3">
    <name type="scientific">Diabrotica virgifera virgifera</name>
    <name type="common">western corn rootworm</name>
    <dbReference type="NCBI Taxonomy" id="50390"/>
    <lineage>
        <taxon>Eukaryota</taxon>
        <taxon>Metazoa</taxon>
        <taxon>Ecdysozoa</taxon>
        <taxon>Arthropoda</taxon>
        <taxon>Hexapoda</taxon>
        <taxon>Insecta</taxon>
        <taxon>Pterygota</taxon>
        <taxon>Neoptera</taxon>
        <taxon>Endopterygota</taxon>
        <taxon>Coleoptera</taxon>
        <taxon>Polyphaga</taxon>
        <taxon>Cucujiformia</taxon>
        <taxon>Chrysomeloidea</taxon>
        <taxon>Chrysomelidae</taxon>
        <taxon>Galerucinae</taxon>
        <taxon>Diabroticina</taxon>
        <taxon>Diabroticites</taxon>
        <taxon>Diabrotica</taxon>
    </lineage>
</organism>
<dbReference type="Proteomes" id="UP001652700">
    <property type="component" value="Unplaced"/>
</dbReference>
<reference evidence="2" key="1">
    <citation type="submission" date="2025-05" db="UniProtKB">
        <authorList>
            <consortium name="EnsemblMetazoa"/>
        </authorList>
    </citation>
    <scope>IDENTIFICATION</scope>
</reference>
<sequence length="122" mass="14036">MQVVMIPDPSVPYESWKRATLRLDSLECMVPELFGLPPLPENCFTKLISAKDPKDKVDFMEKDEYKGQKMKAEFSKKKVSVKEEPKINGDSDVMKANRSQESDPNFAESDEELIDETNYKEI</sequence>
<evidence type="ECO:0000313" key="3">
    <source>
        <dbReference type="Proteomes" id="UP001652700"/>
    </source>
</evidence>
<feature type="compositionally biased region" description="Basic and acidic residues" evidence="1">
    <location>
        <begin position="76"/>
        <end position="101"/>
    </location>
</feature>
<proteinExistence type="predicted"/>
<dbReference type="RefSeq" id="XP_050515613.1">
    <property type="nucleotide sequence ID" value="XM_050659656.1"/>
</dbReference>
<name>A0ABM5KZJ6_DIAVI</name>
<protein>
    <submittedName>
        <fullName evidence="2">Uncharacterized protein</fullName>
    </submittedName>
</protein>
<dbReference type="GeneID" id="114335411"/>
<evidence type="ECO:0000256" key="1">
    <source>
        <dbReference type="SAM" id="MobiDB-lite"/>
    </source>
</evidence>
<accession>A0ABM5KZJ6</accession>
<keyword evidence="3" id="KW-1185">Reference proteome</keyword>
<feature type="region of interest" description="Disordered" evidence="1">
    <location>
        <begin position="76"/>
        <end position="122"/>
    </location>
</feature>